<dbReference type="Pfam" id="PF06870">
    <property type="entry name" value="RNA_pol_I_A49"/>
    <property type="match status" value="1"/>
</dbReference>
<dbReference type="AlphaFoldDB" id="A0ABD0JD45"/>
<dbReference type="PANTHER" id="PTHR14440">
    <property type="entry name" value="DNA-DIRECTED RNA POLYMERASE I SUBUNIT RPA49"/>
    <property type="match status" value="1"/>
</dbReference>
<keyword evidence="5" id="KW-0539">Nucleus</keyword>
<name>A0ABD0JD45_9CAEN</name>
<evidence type="ECO:0000313" key="7">
    <source>
        <dbReference type="Proteomes" id="UP001519460"/>
    </source>
</evidence>
<keyword evidence="3" id="KW-0240">DNA-directed RNA polymerase</keyword>
<keyword evidence="4" id="KW-0804">Transcription</keyword>
<protein>
    <recommendedName>
        <fullName evidence="8">DNA-directed RNA polymerase I subunit RPA49</fullName>
    </recommendedName>
</protein>
<comment type="caution">
    <text evidence="6">The sequence shown here is derived from an EMBL/GenBank/DDBJ whole genome shotgun (WGS) entry which is preliminary data.</text>
</comment>
<dbReference type="GO" id="GO:0000428">
    <property type="term" value="C:DNA-directed RNA polymerase complex"/>
    <property type="evidence" value="ECO:0007669"/>
    <property type="project" value="UniProtKB-KW"/>
</dbReference>
<dbReference type="GO" id="GO:0005730">
    <property type="term" value="C:nucleolus"/>
    <property type="evidence" value="ECO:0007669"/>
    <property type="project" value="UniProtKB-SubCell"/>
</dbReference>
<dbReference type="Proteomes" id="UP001519460">
    <property type="component" value="Unassembled WGS sequence"/>
</dbReference>
<evidence type="ECO:0000256" key="2">
    <source>
        <dbReference type="ARBA" id="ARBA00009430"/>
    </source>
</evidence>
<comment type="subcellular location">
    <subcellularLocation>
        <location evidence="1">Nucleus</location>
        <location evidence="1">Nucleolus</location>
    </subcellularLocation>
</comment>
<reference evidence="6 7" key="1">
    <citation type="journal article" date="2023" name="Sci. Data">
        <title>Genome assembly of the Korean intertidal mud-creeper Batillaria attramentaria.</title>
        <authorList>
            <person name="Patra A.K."/>
            <person name="Ho P.T."/>
            <person name="Jun S."/>
            <person name="Lee S.J."/>
            <person name="Kim Y."/>
            <person name="Won Y.J."/>
        </authorList>
    </citation>
    <scope>NUCLEOTIDE SEQUENCE [LARGE SCALE GENOMIC DNA]</scope>
    <source>
        <strain evidence="6">Wonlab-2016</strain>
    </source>
</reference>
<evidence type="ECO:0000256" key="4">
    <source>
        <dbReference type="ARBA" id="ARBA00023163"/>
    </source>
</evidence>
<organism evidence="6 7">
    <name type="scientific">Batillaria attramentaria</name>
    <dbReference type="NCBI Taxonomy" id="370345"/>
    <lineage>
        <taxon>Eukaryota</taxon>
        <taxon>Metazoa</taxon>
        <taxon>Spiralia</taxon>
        <taxon>Lophotrochozoa</taxon>
        <taxon>Mollusca</taxon>
        <taxon>Gastropoda</taxon>
        <taxon>Caenogastropoda</taxon>
        <taxon>Sorbeoconcha</taxon>
        <taxon>Cerithioidea</taxon>
        <taxon>Batillariidae</taxon>
        <taxon>Batillaria</taxon>
    </lineage>
</organism>
<evidence type="ECO:0000256" key="3">
    <source>
        <dbReference type="ARBA" id="ARBA00022478"/>
    </source>
</evidence>
<dbReference type="InterPro" id="IPR009668">
    <property type="entry name" value="RNA_pol-assoc_fac_A49-like"/>
</dbReference>
<sequence>MVPVDLKHTETNTATFQEGNMPSETVSVTKVSTKNVPLVSFANGTVRESKKKHLAVGLFRNNERTGKKRKRRIVVRQVDELLNDLPIVVIIYRMYVAEVDKNTGKMTMYPAELFKLHPIAEADLQREHLQLDSLSFREKADVLTDAFGSGKQKRALAKRQRNKLAEGAVSSAMGSVIDSAVAAQQMHTPVATPQDSSSAIPPYNKDADSPAGVYSLFSIIGVTEMEHLKNPARDFFECTREKIAQWQEENSYFPSVLCRLRIMPVEEESRWQSACCLMYLQYMMTLYLTKYDQLRKKNPLPEDWPDAIKRFMLDRFTLTASGKRCAPARLKDLLLSHIIVLCLILDHFTVSLTQLLTDLKLSTNKLLTHIRALGCKVKSETDSVDGKTKSYTAHLTVPLTFPEPSKGRKSKK</sequence>
<evidence type="ECO:0008006" key="8">
    <source>
        <dbReference type="Google" id="ProtNLM"/>
    </source>
</evidence>
<dbReference type="EMBL" id="JACVVK020000498">
    <property type="protein sequence ID" value="KAK7469953.1"/>
    <property type="molecule type" value="Genomic_DNA"/>
</dbReference>
<accession>A0ABD0JD45</accession>
<keyword evidence="7" id="KW-1185">Reference proteome</keyword>
<evidence type="ECO:0000256" key="1">
    <source>
        <dbReference type="ARBA" id="ARBA00004604"/>
    </source>
</evidence>
<comment type="similarity">
    <text evidence="2">Belongs to the eukaryotic RPA49/POLR1E RNA polymerase subunit family.</text>
</comment>
<proteinExistence type="inferred from homology"/>
<evidence type="ECO:0000256" key="5">
    <source>
        <dbReference type="ARBA" id="ARBA00023242"/>
    </source>
</evidence>
<gene>
    <name evidence="6" type="ORF">BaRGS_00036057</name>
</gene>
<evidence type="ECO:0000313" key="6">
    <source>
        <dbReference type="EMBL" id="KAK7469953.1"/>
    </source>
</evidence>